<dbReference type="Proteomes" id="UP000029643">
    <property type="component" value="Unassembled WGS sequence"/>
</dbReference>
<name>A0A090X4E0_9FLAO</name>
<evidence type="ECO:0000313" key="2">
    <source>
        <dbReference type="Proteomes" id="UP000029643"/>
    </source>
</evidence>
<comment type="caution">
    <text evidence="1">The sequence shown here is derived from an EMBL/GenBank/DDBJ whole genome shotgun (WGS) entry which is preliminary data.</text>
</comment>
<accession>A0A090X4E0</accession>
<organism evidence="1 2">
    <name type="scientific">Algibacter lectus</name>
    <dbReference type="NCBI Taxonomy" id="221126"/>
    <lineage>
        <taxon>Bacteria</taxon>
        <taxon>Pseudomonadati</taxon>
        <taxon>Bacteroidota</taxon>
        <taxon>Flavobacteriia</taxon>
        <taxon>Flavobacteriales</taxon>
        <taxon>Flavobacteriaceae</taxon>
        <taxon>Algibacter</taxon>
    </lineage>
</organism>
<proteinExistence type="predicted"/>
<dbReference type="AlphaFoldDB" id="A0A090X4E0"/>
<gene>
    <name evidence="1" type="ORF">JCM19274_5330</name>
</gene>
<protein>
    <submittedName>
        <fullName evidence="1">Uncharacterized protein</fullName>
    </submittedName>
</protein>
<dbReference type="EMBL" id="BBNU01000001">
    <property type="protein sequence ID" value="GAL77617.1"/>
    <property type="molecule type" value="Genomic_DNA"/>
</dbReference>
<sequence length="62" mass="6962">MEDNGLYLVGMENSSLRNNQMYKLRLGYGLNNMSITENSIFTGCISIPTDALKILNEKNTCN</sequence>
<reference evidence="1 2" key="1">
    <citation type="journal article" date="2014" name="Genome Announc.">
        <title>Draft Genome Sequences of Marine Flavobacterium Algibacter lectus Strains SS8 and NR4.</title>
        <authorList>
            <person name="Takatani N."/>
            <person name="Nakanishi M."/>
            <person name="Meirelles P."/>
            <person name="Mino S."/>
            <person name="Suda W."/>
            <person name="Oshima K."/>
            <person name="Hattori M."/>
            <person name="Ohkuma M."/>
            <person name="Hosokawa M."/>
            <person name="Miyashita K."/>
            <person name="Thompson F.L."/>
            <person name="Niwa A."/>
            <person name="Sawabe T."/>
            <person name="Sawabe T."/>
        </authorList>
    </citation>
    <scope>NUCLEOTIDE SEQUENCE [LARGE SCALE GENOMIC DNA]</scope>
    <source>
        <strain evidence="2">JCM19274</strain>
    </source>
</reference>
<evidence type="ECO:0000313" key="1">
    <source>
        <dbReference type="EMBL" id="GAL77617.1"/>
    </source>
</evidence>